<gene>
    <name evidence="1" type="ORF">SAMN03080617_00066</name>
</gene>
<dbReference type="InterPro" id="IPR026265">
    <property type="entry name" value="LptC"/>
</dbReference>
<dbReference type="InterPro" id="IPR010664">
    <property type="entry name" value="LipoPS_assembly_LptC-rel"/>
</dbReference>
<sequence length="180" mass="20750">MRYRFFFRLILLGSFLISCRESVDLDELKVYDGPINSATNIFLVHSDSAIVRSEITAAKNLQFLNGNEEFPEGIEIKFFTIDGQLETTMRADRGYYLKNENLYRGEGNVQIKNLLKDQSLQSEEIFWNQAEKKIYTEKFVTIQDKQTLFNGTGMEADDSFSVYSLKEVRDSRTLLPGEGI</sequence>
<evidence type="ECO:0000313" key="2">
    <source>
        <dbReference type="Proteomes" id="UP000198756"/>
    </source>
</evidence>
<keyword evidence="2" id="KW-1185">Reference proteome</keyword>
<dbReference type="AlphaFoldDB" id="A0A1G5UWI6"/>
<dbReference type="STRING" id="279824.SAMN03080617_00066"/>
<organism evidence="1 2">
    <name type="scientific">Algoriphagus alkaliphilus</name>
    <dbReference type="NCBI Taxonomy" id="279824"/>
    <lineage>
        <taxon>Bacteria</taxon>
        <taxon>Pseudomonadati</taxon>
        <taxon>Bacteroidota</taxon>
        <taxon>Cytophagia</taxon>
        <taxon>Cytophagales</taxon>
        <taxon>Cyclobacteriaceae</taxon>
        <taxon>Algoriphagus</taxon>
    </lineage>
</organism>
<dbReference type="Gene3D" id="2.60.450.10">
    <property type="entry name" value="Lipopolysaccharide (LPS) transport protein A like domain"/>
    <property type="match status" value="1"/>
</dbReference>
<reference evidence="2" key="1">
    <citation type="submission" date="2016-10" db="EMBL/GenBank/DDBJ databases">
        <authorList>
            <person name="Varghese N."/>
            <person name="Submissions S."/>
        </authorList>
    </citation>
    <scope>NUCLEOTIDE SEQUENCE [LARGE SCALE GENOMIC DNA]</scope>
    <source>
        <strain evidence="2">DSM 22703</strain>
    </source>
</reference>
<dbReference type="Pfam" id="PF06835">
    <property type="entry name" value="LptC"/>
    <property type="match status" value="1"/>
</dbReference>
<proteinExistence type="predicted"/>
<dbReference type="OrthoDB" id="9812080at2"/>
<accession>A0A1G5UWI6</accession>
<dbReference type="EMBL" id="FMXE01000002">
    <property type="protein sequence ID" value="SDA37456.1"/>
    <property type="molecule type" value="Genomic_DNA"/>
</dbReference>
<dbReference type="GO" id="GO:0015221">
    <property type="term" value="F:lipopolysaccharide transmembrane transporter activity"/>
    <property type="evidence" value="ECO:0007669"/>
    <property type="project" value="InterPro"/>
</dbReference>
<dbReference type="NCBIfam" id="TIGR04409">
    <property type="entry name" value="LptC_YrbK"/>
    <property type="match status" value="1"/>
</dbReference>
<dbReference type="Proteomes" id="UP000198756">
    <property type="component" value="Unassembled WGS sequence"/>
</dbReference>
<name>A0A1G5UWI6_9BACT</name>
<dbReference type="GO" id="GO:0005886">
    <property type="term" value="C:plasma membrane"/>
    <property type="evidence" value="ECO:0007669"/>
    <property type="project" value="InterPro"/>
</dbReference>
<evidence type="ECO:0000313" key="1">
    <source>
        <dbReference type="EMBL" id="SDA37456.1"/>
    </source>
</evidence>
<dbReference type="PROSITE" id="PS51257">
    <property type="entry name" value="PROKAR_LIPOPROTEIN"/>
    <property type="match status" value="1"/>
</dbReference>
<dbReference type="RefSeq" id="WP_092727963.1">
    <property type="nucleotide sequence ID" value="NZ_FMXE01000002.1"/>
</dbReference>
<protein>
    <submittedName>
        <fullName evidence="1">LPS export ABC transporter protein LptC</fullName>
    </submittedName>
</protein>